<evidence type="ECO:0000256" key="1">
    <source>
        <dbReference type="SAM" id="Phobius"/>
    </source>
</evidence>
<evidence type="ECO:0000313" key="2">
    <source>
        <dbReference type="EMBL" id="SAL48796.1"/>
    </source>
</evidence>
<proteinExistence type="predicted"/>
<keyword evidence="1" id="KW-0812">Transmembrane</keyword>
<dbReference type="EMBL" id="FCOK02000036">
    <property type="protein sequence ID" value="SAL48796.1"/>
    <property type="molecule type" value="Genomic_DNA"/>
</dbReference>
<dbReference type="AlphaFoldDB" id="A0A158HWY0"/>
<dbReference type="OrthoDB" id="9933097at2"/>
<reference evidence="2 3" key="1">
    <citation type="submission" date="2016-01" db="EMBL/GenBank/DDBJ databases">
        <authorList>
            <person name="Oliw E.H."/>
        </authorList>
    </citation>
    <scope>NUCLEOTIDE SEQUENCE [LARGE SCALE GENOMIC DNA]</scope>
    <source>
        <strain evidence="2">LMG 27134</strain>
    </source>
</reference>
<accession>A0A158HWY0</accession>
<gene>
    <name evidence="2" type="ORF">AWB69_04922</name>
</gene>
<feature type="transmembrane region" description="Helical" evidence="1">
    <location>
        <begin position="6"/>
        <end position="25"/>
    </location>
</feature>
<dbReference type="RefSeq" id="WP_062089302.1">
    <property type="nucleotide sequence ID" value="NZ_FCOK02000036.1"/>
</dbReference>
<name>A0A158HWY0_9BURK</name>
<protein>
    <submittedName>
        <fullName evidence="2">Uncharacterized protein</fullName>
    </submittedName>
</protein>
<sequence length="61" mass="6591">MLLISGAVGFMSGVLVMFFLLGLRAPEDRVVDVARTLMTHNPARARTVSAEAFLDVRGSRA</sequence>
<evidence type="ECO:0000313" key="3">
    <source>
        <dbReference type="Proteomes" id="UP000054683"/>
    </source>
</evidence>
<organism evidence="2 3">
    <name type="scientific">Caballeronia udeis</name>
    <dbReference type="NCBI Taxonomy" id="1232866"/>
    <lineage>
        <taxon>Bacteria</taxon>
        <taxon>Pseudomonadati</taxon>
        <taxon>Pseudomonadota</taxon>
        <taxon>Betaproteobacteria</taxon>
        <taxon>Burkholderiales</taxon>
        <taxon>Burkholderiaceae</taxon>
        <taxon>Caballeronia</taxon>
    </lineage>
</organism>
<keyword evidence="1" id="KW-0472">Membrane</keyword>
<dbReference type="Proteomes" id="UP000054683">
    <property type="component" value="Unassembled WGS sequence"/>
</dbReference>
<keyword evidence="1" id="KW-1133">Transmembrane helix</keyword>